<feature type="domain" description="NADH:quinone oxidoreductase/Mrp antiporter transmembrane" evidence="9">
    <location>
        <begin position="137"/>
        <end position="442"/>
    </location>
</feature>
<feature type="transmembrane region" description="Helical" evidence="8">
    <location>
        <begin position="172"/>
        <end position="194"/>
    </location>
</feature>
<evidence type="ECO:0000256" key="3">
    <source>
        <dbReference type="ARBA" id="ARBA00022475"/>
    </source>
</evidence>
<dbReference type="InterPro" id="IPR001750">
    <property type="entry name" value="ND/Mrp_TM"/>
</dbReference>
<evidence type="ECO:0000256" key="4">
    <source>
        <dbReference type="ARBA" id="ARBA00022692"/>
    </source>
</evidence>
<dbReference type="EMBL" id="JBFNXR010000052">
    <property type="protein sequence ID" value="MEW9856625.1"/>
    <property type="molecule type" value="Genomic_DNA"/>
</dbReference>
<comment type="subcellular location">
    <subcellularLocation>
        <location evidence="1">Cell membrane</location>
        <topology evidence="1">Multi-pass membrane protein</topology>
    </subcellularLocation>
    <subcellularLocation>
        <location evidence="7">Membrane</location>
        <topology evidence="7">Multi-pass membrane protein</topology>
    </subcellularLocation>
</comment>
<feature type="transmembrane region" description="Helical" evidence="8">
    <location>
        <begin position="490"/>
        <end position="513"/>
    </location>
</feature>
<keyword evidence="6 8" id="KW-0472">Membrane</keyword>
<feature type="transmembrane region" description="Helical" evidence="8">
    <location>
        <begin position="6"/>
        <end position="27"/>
    </location>
</feature>
<feature type="transmembrane region" description="Helical" evidence="8">
    <location>
        <begin position="253"/>
        <end position="277"/>
    </location>
</feature>
<dbReference type="Proteomes" id="UP001556118">
    <property type="component" value="Unassembled WGS sequence"/>
</dbReference>
<sequence>MMNGWASHLIVAPVLLPLLASATMLLLNERQHRTKNAIAMVTVLALLAVAISLIVETIDLGFSGGSTTRVYLVGDWTAPFGIVLVADWLSTLMLLLTSILGVAALIYSHARWDRAGPRFQTLLLLQLMGLNGAFLTGDLFNLFVFFEILLAASYGLLLHGSGAQRVKAGLHYVAINVATSLLFLIGVALIYGVAGTLNMADLATIIPGTSGAELTLLQSGFAVLGIAFLIKAGMWPVGFWLPRTYAAAVPPSAALFAILSKVGVYALLRVYLLLFGGDWGWTGNFGEEWLLYGGIATIIYGTVGILAARTLSRVAGYCVIISSGTLLGAIGAGEGAVIGGVLFYLVSSTLGISAFYLLLELVERRGSEASVRAVVEPVFEDEYTGARSLAGEDEVGVVIPASIAILGGGFVFCALLLAGLPPLSGFIAKFALIQGLLDLRDGIAPAIWVLVAMLIVSGMATLIATTRAGIDLIWTPSERQPPPLRLAEAFPVGLLLLVCLGLMVFAGPVMLYMDRAGSSIQDRQGYITSVLGAERASKEERGPRER</sequence>
<feature type="transmembrane region" description="Helical" evidence="8">
    <location>
        <begin position="214"/>
        <end position="241"/>
    </location>
</feature>
<proteinExistence type="inferred from homology"/>
<accession>A0ABV3RGJ3</accession>
<comment type="caution">
    <text evidence="10">The sequence shown here is derived from an EMBL/GenBank/DDBJ whole genome shotgun (WGS) entry which is preliminary data.</text>
</comment>
<dbReference type="Pfam" id="PF00361">
    <property type="entry name" value="Proton_antipo_M"/>
    <property type="match status" value="1"/>
</dbReference>
<dbReference type="PANTHER" id="PTHR42703">
    <property type="entry name" value="NADH DEHYDROGENASE"/>
    <property type="match status" value="1"/>
</dbReference>
<dbReference type="RefSeq" id="WP_367775088.1">
    <property type="nucleotide sequence ID" value="NZ_JBFNXR010000052.1"/>
</dbReference>
<evidence type="ECO:0000256" key="1">
    <source>
        <dbReference type="ARBA" id="ARBA00004651"/>
    </source>
</evidence>
<feature type="transmembrane region" description="Helical" evidence="8">
    <location>
        <begin position="289"/>
        <end position="307"/>
    </location>
</feature>
<keyword evidence="4 7" id="KW-0812">Transmembrane</keyword>
<feature type="transmembrane region" description="Helical" evidence="8">
    <location>
        <begin position="338"/>
        <end position="359"/>
    </location>
</feature>
<evidence type="ECO:0000256" key="8">
    <source>
        <dbReference type="SAM" id="Phobius"/>
    </source>
</evidence>
<evidence type="ECO:0000256" key="6">
    <source>
        <dbReference type="ARBA" id="ARBA00023136"/>
    </source>
</evidence>
<name>A0ABV3RGJ3_9SPHN</name>
<keyword evidence="3" id="KW-1003">Cell membrane</keyword>
<feature type="transmembrane region" description="Helical" evidence="8">
    <location>
        <begin position="39"/>
        <end position="58"/>
    </location>
</feature>
<feature type="transmembrane region" description="Helical" evidence="8">
    <location>
        <begin position="119"/>
        <end position="136"/>
    </location>
</feature>
<comment type="similarity">
    <text evidence="2">Belongs to the CPA3 antiporters (TC 2.A.63) subunit D family.</text>
</comment>
<evidence type="ECO:0000259" key="9">
    <source>
        <dbReference type="Pfam" id="PF00361"/>
    </source>
</evidence>
<reference evidence="10 11" key="1">
    <citation type="submission" date="2024-06" db="EMBL/GenBank/DDBJ databases">
        <title>Novosphingobium rhizovicinus M1R2S20.</title>
        <authorList>
            <person name="Sun J.-Q."/>
        </authorList>
    </citation>
    <scope>NUCLEOTIDE SEQUENCE [LARGE SCALE GENOMIC DNA]</scope>
    <source>
        <strain evidence="10 11">M1R2S20</strain>
    </source>
</reference>
<evidence type="ECO:0000256" key="2">
    <source>
        <dbReference type="ARBA" id="ARBA00005346"/>
    </source>
</evidence>
<feature type="transmembrane region" description="Helical" evidence="8">
    <location>
        <begin position="397"/>
        <end position="417"/>
    </location>
</feature>
<evidence type="ECO:0000313" key="11">
    <source>
        <dbReference type="Proteomes" id="UP001556118"/>
    </source>
</evidence>
<feature type="transmembrane region" description="Helical" evidence="8">
    <location>
        <begin position="314"/>
        <end position="332"/>
    </location>
</feature>
<dbReference type="NCBIfam" id="NF009309">
    <property type="entry name" value="PRK12666.1"/>
    <property type="match status" value="1"/>
</dbReference>
<feature type="transmembrane region" description="Helical" evidence="8">
    <location>
        <begin position="78"/>
        <end position="107"/>
    </location>
</feature>
<keyword evidence="5 8" id="KW-1133">Transmembrane helix</keyword>
<feature type="transmembrane region" description="Helical" evidence="8">
    <location>
        <begin position="142"/>
        <end position="160"/>
    </location>
</feature>
<gene>
    <name evidence="10" type="ORF">ABUH87_15910</name>
</gene>
<evidence type="ECO:0000256" key="7">
    <source>
        <dbReference type="RuleBase" id="RU000320"/>
    </source>
</evidence>
<evidence type="ECO:0000256" key="5">
    <source>
        <dbReference type="ARBA" id="ARBA00022989"/>
    </source>
</evidence>
<evidence type="ECO:0000313" key="10">
    <source>
        <dbReference type="EMBL" id="MEW9856625.1"/>
    </source>
</evidence>
<dbReference type="InterPro" id="IPR050586">
    <property type="entry name" value="CPA3_Na-H_Antiporter_D"/>
</dbReference>
<keyword evidence="11" id="KW-1185">Reference proteome</keyword>
<feature type="transmembrane region" description="Helical" evidence="8">
    <location>
        <begin position="446"/>
        <end position="470"/>
    </location>
</feature>
<dbReference type="PANTHER" id="PTHR42703:SF1">
    <property type="entry name" value="NA(+)_H(+) ANTIPORTER SUBUNIT D1"/>
    <property type="match status" value="1"/>
</dbReference>
<protein>
    <submittedName>
        <fullName evidence="10">Monovalent cation/H+ antiporter subunit D</fullName>
    </submittedName>
</protein>
<organism evidence="10 11">
    <name type="scientific">Novosphingobium rhizovicinum</name>
    <dbReference type="NCBI Taxonomy" id="3228928"/>
    <lineage>
        <taxon>Bacteria</taxon>
        <taxon>Pseudomonadati</taxon>
        <taxon>Pseudomonadota</taxon>
        <taxon>Alphaproteobacteria</taxon>
        <taxon>Sphingomonadales</taxon>
        <taxon>Sphingomonadaceae</taxon>
        <taxon>Novosphingobium</taxon>
    </lineage>
</organism>